<dbReference type="VEuPathDB" id="FungiDB:PC9H_004906"/>
<feature type="compositionally biased region" description="Low complexity" evidence="6">
    <location>
        <begin position="38"/>
        <end position="50"/>
    </location>
</feature>
<dbReference type="InterPro" id="IPR013180">
    <property type="entry name" value="CTNNBL1_N"/>
</dbReference>
<dbReference type="EMBL" id="JACETU010000003">
    <property type="protein sequence ID" value="KAF7432962.1"/>
    <property type="molecule type" value="Genomic_DNA"/>
</dbReference>
<dbReference type="SUPFAM" id="SSF48371">
    <property type="entry name" value="ARM repeat"/>
    <property type="match status" value="1"/>
</dbReference>
<dbReference type="OrthoDB" id="1898821at2759"/>
<comment type="subcellular location">
    <subcellularLocation>
        <location evidence="1">Nucleus</location>
    </subcellularLocation>
</comment>
<protein>
    <recommendedName>
        <fullName evidence="7">Beta-catenin-like protein 1 N-terminal domain-containing protein</fullName>
    </recommendedName>
</protein>
<proteinExistence type="predicted"/>
<name>A0A8H7A2V5_PLEOS</name>
<dbReference type="GeneID" id="59374724"/>
<reference evidence="8" key="1">
    <citation type="submission" date="2019-07" db="EMBL/GenBank/DDBJ databases">
        <authorList>
            <person name="Palmer J.M."/>
        </authorList>
    </citation>
    <scope>NUCLEOTIDE SEQUENCE</scope>
    <source>
        <strain evidence="8">PC9</strain>
    </source>
</reference>
<evidence type="ECO:0000256" key="3">
    <source>
        <dbReference type="ARBA" id="ARBA00022737"/>
    </source>
</evidence>
<accession>A0A8H7A2V5</accession>
<evidence type="ECO:0000259" key="7">
    <source>
        <dbReference type="SMART" id="SM01156"/>
    </source>
</evidence>
<feature type="region of interest" description="Disordered" evidence="6">
    <location>
        <begin position="1"/>
        <end position="79"/>
    </location>
</feature>
<evidence type="ECO:0000256" key="2">
    <source>
        <dbReference type="ARBA" id="ARBA00022553"/>
    </source>
</evidence>
<dbReference type="PANTHER" id="PTHR14978:SF0">
    <property type="entry name" value="BETA-CATENIN-LIKE PROTEIN 1"/>
    <property type="match status" value="1"/>
</dbReference>
<keyword evidence="2" id="KW-0597">Phosphoprotein</keyword>
<evidence type="ECO:0000256" key="4">
    <source>
        <dbReference type="ARBA" id="ARBA00023054"/>
    </source>
</evidence>
<dbReference type="FunFam" id="1.25.10.10:FF:001136">
    <property type="entry name" value="Beta-catenin-like protein 1"/>
    <property type="match status" value="1"/>
</dbReference>
<dbReference type="GO" id="GO:0005681">
    <property type="term" value="C:spliceosomal complex"/>
    <property type="evidence" value="ECO:0007669"/>
    <property type="project" value="TreeGrafter"/>
</dbReference>
<evidence type="ECO:0000313" key="9">
    <source>
        <dbReference type="Proteomes" id="UP000623687"/>
    </source>
</evidence>
<dbReference type="Proteomes" id="UP000623687">
    <property type="component" value="Unassembled WGS sequence"/>
</dbReference>
<dbReference type="Gene3D" id="1.25.10.10">
    <property type="entry name" value="Leucine-rich Repeat Variant"/>
    <property type="match status" value="1"/>
</dbReference>
<keyword evidence="9" id="KW-1185">Reference proteome</keyword>
<dbReference type="AlphaFoldDB" id="A0A8H7A2V5"/>
<dbReference type="SMART" id="SM01156">
    <property type="entry name" value="DUF1716"/>
    <property type="match status" value="1"/>
</dbReference>
<keyword evidence="5" id="KW-0539">Nucleus</keyword>
<dbReference type="RefSeq" id="XP_036632989.1">
    <property type="nucleotide sequence ID" value="XM_036774487.1"/>
</dbReference>
<comment type="caution">
    <text evidence="8">The sequence shown here is derived from an EMBL/GenBank/DDBJ whole genome shotgun (WGS) entry which is preliminary data.</text>
</comment>
<evidence type="ECO:0000256" key="1">
    <source>
        <dbReference type="ARBA" id="ARBA00004123"/>
    </source>
</evidence>
<dbReference type="Pfam" id="PF08216">
    <property type="entry name" value="CTNNBL"/>
    <property type="match status" value="1"/>
</dbReference>
<dbReference type="InterPro" id="IPR011989">
    <property type="entry name" value="ARM-like"/>
</dbReference>
<feature type="domain" description="Beta-catenin-like protein 1 N-terminal" evidence="7">
    <location>
        <begin position="95"/>
        <end position="205"/>
    </location>
</feature>
<dbReference type="PANTHER" id="PTHR14978">
    <property type="entry name" value="BETA-CATENIN-LIKE PROTEIN 1 NUCLEAR ASSOCIATED PROTEIN"/>
    <property type="match status" value="1"/>
</dbReference>
<dbReference type="GO" id="GO:0010467">
    <property type="term" value="P:gene expression"/>
    <property type="evidence" value="ECO:0007669"/>
    <property type="project" value="UniProtKB-ARBA"/>
</dbReference>
<evidence type="ECO:0000256" key="5">
    <source>
        <dbReference type="ARBA" id="ARBA00023242"/>
    </source>
</evidence>
<keyword evidence="4" id="KW-0175">Coiled coil</keyword>
<sequence length="652" mass="72590">MDIDKLFKVPKLPTGGNKRKMPDNPTPETLKKMRMEVSSPPGAPISGPSKGKSRAVTVEDADDEEEDSRRNFAPGGDADYFVEEDGEGRFFGGGLTSEQKDILNIFDNSTEEGDQDDIMSLAAVKRLLLRFERAANKNQDQRSKYPDDPTKFIDSEADLDTALKSLLPLAQSPIIAYPELADNGTIEILIGLLAHENADIVIDVVEVIHELTDEDVGNEGQDEDDVENNQEALRILIETLLANSILELLVENLSRLNEAEESDRQGVFHILGIFENILGFNPSLATDLVSKTKILAWLLKRIESKQHDENRGYAAEILSILLQDNPPNRVEFGKQDGAEVSLKVLSQYRRRDPVDADETEFMENVFDALCSALIETSVKELFLKAEGPDLMVLLMKEKQQARSRSIKCLDYAMAGTTGTAMCEAFVDALGLKTLFSAFMGKSSKKQKSGPAPPASEDTQHILGIMSSLFSNLPSESPARIRLLAKFVENTYEKVDRLLDIRTSAHGRLSVTDAEIEREKKVRYSCSSLGVAFVLLTVNIDQALLADGVEVTSEEEEAWYLRRLEGGLFTLQTVDFILAWIIMEDDGIRDHAQKMLSRKNQTMEDIIQTLRIFYDNTDEDGMQVDSENGVEKPLSQKDILQGLIYALSDTKAQ</sequence>
<evidence type="ECO:0000256" key="6">
    <source>
        <dbReference type="SAM" id="MobiDB-lite"/>
    </source>
</evidence>
<dbReference type="InterPro" id="IPR016024">
    <property type="entry name" value="ARM-type_fold"/>
</dbReference>
<keyword evidence="3" id="KW-0677">Repeat</keyword>
<evidence type="ECO:0000313" key="8">
    <source>
        <dbReference type="EMBL" id="KAF7432962.1"/>
    </source>
</evidence>
<gene>
    <name evidence="8" type="ORF">PC9H_004906</name>
</gene>
<dbReference type="InterPro" id="IPR039678">
    <property type="entry name" value="CTNNBL1"/>
</dbReference>
<organism evidence="8 9">
    <name type="scientific">Pleurotus ostreatus</name>
    <name type="common">Oyster mushroom</name>
    <name type="synonym">White-rot fungus</name>
    <dbReference type="NCBI Taxonomy" id="5322"/>
    <lineage>
        <taxon>Eukaryota</taxon>
        <taxon>Fungi</taxon>
        <taxon>Dikarya</taxon>
        <taxon>Basidiomycota</taxon>
        <taxon>Agaricomycotina</taxon>
        <taxon>Agaricomycetes</taxon>
        <taxon>Agaricomycetidae</taxon>
        <taxon>Agaricales</taxon>
        <taxon>Pleurotineae</taxon>
        <taxon>Pleurotaceae</taxon>
        <taxon>Pleurotus</taxon>
    </lineage>
</organism>